<dbReference type="RefSeq" id="WP_068753078.1">
    <property type="nucleotide sequence ID" value="NZ_KQ950180.1"/>
</dbReference>
<reference evidence="3" key="1">
    <citation type="journal article" date="2017" name="Acta Aliment.">
        <title>Plant polysaccharide degrading enzyme system of Thermpbifida cellulosilytica TB100 revealed by de novo genome project data.</title>
        <authorList>
            <person name="Toth A."/>
            <person name="Baka E."/>
            <person name="Luzics S."/>
            <person name="Bata-Vidacs I."/>
            <person name="Nagy I."/>
            <person name="Balint B."/>
            <person name="Herceg R."/>
            <person name="Olasz F."/>
            <person name="Wilk T."/>
            <person name="Nagy T."/>
            <person name="Kriszt B."/>
            <person name="Nagy I."/>
            <person name="Kukolya J."/>
        </authorList>
    </citation>
    <scope>NUCLEOTIDE SEQUENCE [LARGE SCALE GENOMIC DNA]</scope>
    <source>
        <strain evidence="3">TB100</strain>
    </source>
</reference>
<sequence>MPPTQSAVADYRRSAACRRHRWYGAKKHVKRVLGWRVPHLAMRAAVRVLAPGVRATGRLPAPAALREVTGRVDGVEYVMGDPARCVIAKELYWGGGRRPQPADDLAVRVFAAAARHAATLLDIGAYTGLFTLVGTAVNPALRAHAFEIVPEVYQALVDNCVRNRVLHRVTLHHTGVGDPSVTLMMPARTADSALPCFYSSRLGFPDGVPVETVALDSLADRIPQGRGVLLKVDVEGTEAEVFEHGQKFLAEHRPDILCEVLPDADAERLRSLLEPYGYRCHLVGDRALAAASRLVPHPRFRDWFLTTRTPGELTALGIEVAEAAGQYARPRAADPRPTG</sequence>
<dbReference type="InterPro" id="IPR029063">
    <property type="entry name" value="SAM-dependent_MTases_sf"/>
</dbReference>
<accession>A0A147KDW3</accession>
<dbReference type="InterPro" id="IPR006342">
    <property type="entry name" value="FkbM_mtfrase"/>
</dbReference>
<dbReference type="PANTHER" id="PTHR34203">
    <property type="entry name" value="METHYLTRANSFERASE, FKBM FAMILY PROTEIN"/>
    <property type="match status" value="1"/>
</dbReference>
<dbReference type="Pfam" id="PF05050">
    <property type="entry name" value="Methyltransf_21"/>
    <property type="match status" value="1"/>
</dbReference>
<keyword evidence="3" id="KW-1185">Reference proteome</keyword>
<gene>
    <name evidence="2" type="ORF">AC529_17290</name>
</gene>
<evidence type="ECO:0000313" key="3">
    <source>
        <dbReference type="Proteomes" id="UP000074382"/>
    </source>
</evidence>
<name>A0A147KDW3_THECS</name>
<dbReference type="SUPFAM" id="SSF53335">
    <property type="entry name" value="S-adenosyl-L-methionine-dependent methyltransferases"/>
    <property type="match status" value="1"/>
</dbReference>
<dbReference type="GO" id="GO:0032259">
    <property type="term" value="P:methylation"/>
    <property type="evidence" value="ECO:0007669"/>
    <property type="project" value="UniProtKB-KW"/>
</dbReference>
<dbReference type="AlphaFoldDB" id="A0A147KDW3"/>
<evidence type="ECO:0000313" key="2">
    <source>
        <dbReference type="EMBL" id="KUP95467.1"/>
    </source>
</evidence>
<evidence type="ECO:0000259" key="1">
    <source>
        <dbReference type="Pfam" id="PF05050"/>
    </source>
</evidence>
<feature type="domain" description="Methyltransferase FkbM" evidence="1">
    <location>
        <begin position="122"/>
        <end position="280"/>
    </location>
</feature>
<keyword evidence="2" id="KW-0489">Methyltransferase</keyword>
<dbReference type="PANTHER" id="PTHR34203:SF15">
    <property type="entry name" value="SLL1173 PROTEIN"/>
    <property type="match status" value="1"/>
</dbReference>
<dbReference type="NCBIfam" id="TIGR01444">
    <property type="entry name" value="fkbM_fam"/>
    <property type="match status" value="1"/>
</dbReference>
<keyword evidence="2" id="KW-0808">Transferase</keyword>
<dbReference type="STRING" id="665004.AC529_17290"/>
<dbReference type="PATRIC" id="fig|665004.4.peg.253"/>
<dbReference type="InterPro" id="IPR052514">
    <property type="entry name" value="SAM-dependent_MTase"/>
</dbReference>
<organism evidence="2 3">
    <name type="scientific">Thermobifida cellulosilytica TB100</name>
    <dbReference type="NCBI Taxonomy" id="665004"/>
    <lineage>
        <taxon>Bacteria</taxon>
        <taxon>Bacillati</taxon>
        <taxon>Actinomycetota</taxon>
        <taxon>Actinomycetes</taxon>
        <taxon>Streptosporangiales</taxon>
        <taxon>Nocardiopsidaceae</taxon>
        <taxon>Thermobifida</taxon>
    </lineage>
</organism>
<comment type="caution">
    <text evidence="2">The sequence shown here is derived from an EMBL/GenBank/DDBJ whole genome shotgun (WGS) entry which is preliminary data.</text>
</comment>
<proteinExistence type="predicted"/>
<dbReference type="EMBL" id="LGEM01000124">
    <property type="protein sequence ID" value="KUP95467.1"/>
    <property type="molecule type" value="Genomic_DNA"/>
</dbReference>
<dbReference type="GO" id="GO:0008168">
    <property type="term" value="F:methyltransferase activity"/>
    <property type="evidence" value="ECO:0007669"/>
    <property type="project" value="UniProtKB-KW"/>
</dbReference>
<dbReference type="Proteomes" id="UP000074382">
    <property type="component" value="Unassembled WGS sequence"/>
</dbReference>
<dbReference type="Gene3D" id="3.40.50.150">
    <property type="entry name" value="Vaccinia Virus protein VP39"/>
    <property type="match status" value="1"/>
</dbReference>
<dbReference type="OrthoDB" id="3701124at2"/>
<protein>
    <submittedName>
        <fullName evidence="2">Methyltransferase FkbM</fullName>
    </submittedName>
</protein>